<organism evidence="1 2">
    <name type="scientific">Neophaeococcomyces mojaviensis</name>
    <dbReference type="NCBI Taxonomy" id="3383035"/>
    <lineage>
        <taxon>Eukaryota</taxon>
        <taxon>Fungi</taxon>
        <taxon>Dikarya</taxon>
        <taxon>Ascomycota</taxon>
        <taxon>Pezizomycotina</taxon>
        <taxon>Eurotiomycetes</taxon>
        <taxon>Chaetothyriomycetidae</taxon>
        <taxon>Chaetothyriales</taxon>
        <taxon>Chaetothyriales incertae sedis</taxon>
        <taxon>Neophaeococcomyces</taxon>
    </lineage>
</organism>
<dbReference type="Proteomes" id="UP001172386">
    <property type="component" value="Unassembled WGS sequence"/>
</dbReference>
<protein>
    <submittedName>
        <fullName evidence="1">Uncharacterized protein</fullName>
    </submittedName>
</protein>
<dbReference type="EMBL" id="JAPDRQ010000080">
    <property type="protein sequence ID" value="KAJ9656289.1"/>
    <property type="molecule type" value="Genomic_DNA"/>
</dbReference>
<gene>
    <name evidence="1" type="ORF">H2198_005064</name>
</gene>
<reference evidence="1" key="1">
    <citation type="submission" date="2022-10" db="EMBL/GenBank/DDBJ databases">
        <title>Culturing micro-colonial fungi from biological soil crusts in the Mojave desert and describing Neophaeococcomyces mojavensis, and introducing the new genera and species Taxawa tesnikishii.</title>
        <authorList>
            <person name="Kurbessoian T."/>
            <person name="Stajich J.E."/>
        </authorList>
    </citation>
    <scope>NUCLEOTIDE SEQUENCE</scope>
    <source>
        <strain evidence="1">JES_112</strain>
    </source>
</reference>
<keyword evidence="2" id="KW-1185">Reference proteome</keyword>
<proteinExistence type="predicted"/>
<accession>A0ACC3A753</accession>
<name>A0ACC3A753_9EURO</name>
<evidence type="ECO:0000313" key="2">
    <source>
        <dbReference type="Proteomes" id="UP001172386"/>
    </source>
</evidence>
<comment type="caution">
    <text evidence="1">The sequence shown here is derived from an EMBL/GenBank/DDBJ whole genome shotgun (WGS) entry which is preliminary data.</text>
</comment>
<sequence length="150" mass="16686">MDIAIVTLQYLHFQLYQESIKGFVYSVKLKLELNILSKLVDLVDSNAASRSMTLDIIDSNALPGQARADVQREMSESGNFGNSFEHDEKIALRKIDEGLEAGTSRSNSSTQPSDDNNGITRVFSNQSRCTARTSGRESDIMYADVLRSMK</sequence>
<evidence type="ECO:0000313" key="1">
    <source>
        <dbReference type="EMBL" id="KAJ9656289.1"/>
    </source>
</evidence>